<evidence type="ECO:0000256" key="4">
    <source>
        <dbReference type="PROSITE-ProRule" id="PRU00335"/>
    </source>
</evidence>
<dbReference type="AlphaFoldDB" id="A0A5S4FNR6"/>
<evidence type="ECO:0000256" key="2">
    <source>
        <dbReference type="ARBA" id="ARBA00023125"/>
    </source>
</evidence>
<keyword evidence="1" id="KW-0805">Transcription regulation</keyword>
<dbReference type="Proteomes" id="UP000309128">
    <property type="component" value="Unassembled WGS sequence"/>
</dbReference>
<evidence type="ECO:0000313" key="7">
    <source>
        <dbReference type="Proteomes" id="UP000309128"/>
    </source>
</evidence>
<protein>
    <submittedName>
        <fullName evidence="6">TetR family transcriptional regulator</fullName>
    </submittedName>
</protein>
<dbReference type="PANTHER" id="PTHR30055:SF234">
    <property type="entry name" value="HTH-TYPE TRANSCRIPTIONAL REGULATOR BETI"/>
    <property type="match status" value="1"/>
</dbReference>
<dbReference type="GO" id="GO:0000976">
    <property type="term" value="F:transcription cis-regulatory region binding"/>
    <property type="evidence" value="ECO:0007669"/>
    <property type="project" value="TreeGrafter"/>
</dbReference>
<keyword evidence="7" id="KW-1185">Reference proteome</keyword>
<dbReference type="RefSeq" id="WP_138666241.1">
    <property type="nucleotide sequence ID" value="NZ_VCKY01000031.1"/>
</dbReference>
<dbReference type="GO" id="GO:0003700">
    <property type="term" value="F:DNA-binding transcription factor activity"/>
    <property type="evidence" value="ECO:0007669"/>
    <property type="project" value="TreeGrafter"/>
</dbReference>
<dbReference type="SUPFAM" id="SSF46689">
    <property type="entry name" value="Homeodomain-like"/>
    <property type="match status" value="1"/>
</dbReference>
<dbReference type="PRINTS" id="PR00455">
    <property type="entry name" value="HTHTETR"/>
</dbReference>
<dbReference type="PROSITE" id="PS50977">
    <property type="entry name" value="HTH_TETR_2"/>
    <property type="match status" value="1"/>
</dbReference>
<dbReference type="InterPro" id="IPR001647">
    <property type="entry name" value="HTH_TetR"/>
</dbReference>
<evidence type="ECO:0000256" key="3">
    <source>
        <dbReference type="ARBA" id="ARBA00023163"/>
    </source>
</evidence>
<dbReference type="EMBL" id="VCKY01000031">
    <property type="protein sequence ID" value="TMR22308.1"/>
    <property type="molecule type" value="Genomic_DNA"/>
</dbReference>
<dbReference type="OrthoDB" id="3296001at2"/>
<dbReference type="InterPro" id="IPR009057">
    <property type="entry name" value="Homeodomain-like_sf"/>
</dbReference>
<sequence length="221" mass="24170">MEDSRRERKKRQTRQLLVDTAFRLFAEQGYEGTTVAQIAAAADVAMKTFFNYFPSKEDVVFGNAGSYVEAARRLIAQREPDESVPGLLMRLYDVEIVNYLTEGPTAGDVERMEVYKHMVMTVPAVQAKGLQVLFDIQRGMAEALVEACPDELDPISAAAAVGSMIGAAQAAAMASYERSGPAEQEQLKAARRGFDLAMKGLNTLGRAPRADQVRTATSDNQ</sequence>
<evidence type="ECO:0000256" key="1">
    <source>
        <dbReference type="ARBA" id="ARBA00023015"/>
    </source>
</evidence>
<dbReference type="Gene3D" id="1.10.357.10">
    <property type="entry name" value="Tetracycline Repressor, domain 2"/>
    <property type="match status" value="1"/>
</dbReference>
<keyword evidence="3" id="KW-0804">Transcription</keyword>
<evidence type="ECO:0000259" key="5">
    <source>
        <dbReference type="PROSITE" id="PS50977"/>
    </source>
</evidence>
<gene>
    <name evidence="6" type="ORF">ETD86_12195</name>
</gene>
<reference evidence="6 7" key="1">
    <citation type="submission" date="2019-05" db="EMBL/GenBank/DDBJ databases">
        <title>Draft genome sequence of Nonomuraea turkmeniaca DSM 43926.</title>
        <authorList>
            <person name="Saricaoglu S."/>
            <person name="Isik K."/>
        </authorList>
    </citation>
    <scope>NUCLEOTIDE SEQUENCE [LARGE SCALE GENOMIC DNA]</scope>
    <source>
        <strain evidence="6 7">DSM 43926</strain>
    </source>
</reference>
<dbReference type="Pfam" id="PF00440">
    <property type="entry name" value="TetR_N"/>
    <property type="match status" value="1"/>
</dbReference>
<name>A0A5S4FNR6_9ACTN</name>
<proteinExistence type="predicted"/>
<feature type="DNA-binding region" description="H-T-H motif" evidence="4">
    <location>
        <begin position="34"/>
        <end position="53"/>
    </location>
</feature>
<comment type="caution">
    <text evidence="6">The sequence shown here is derived from an EMBL/GenBank/DDBJ whole genome shotgun (WGS) entry which is preliminary data.</text>
</comment>
<dbReference type="PANTHER" id="PTHR30055">
    <property type="entry name" value="HTH-TYPE TRANSCRIPTIONAL REGULATOR RUTR"/>
    <property type="match status" value="1"/>
</dbReference>
<dbReference type="InterPro" id="IPR050109">
    <property type="entry name" value="HTH-type_TetR-like_transc_reg"/>
</dbReference>
<organism evidence="6 7">
    <name type="scientific">Nonomuraea turkmeniaca</name>
    <dbReference type="NCBI Taxonomy" id="103838"/>
    <lineage>
        <taxon>Bacteria</taxon>
        <taxon>Bacillati</taxon>
        <taxon>Actinomycetota</taxon>
        <taxon>Actinomycetes</taxon>
        <taxon>Streptosporangiales</taxon>
        <taxon>Streptosporangiaceae</taxon>
        <taxon>Nonomuraea</taxon>
    </lineage>
</organism>
<accession>A0A5S4FNR6</accession>
<feature type="domain" description="HTH tetR-type" evidence="5">
    <location>
        <begin position="11"/>
        <end position="71"/>
    </location>
</feature>
<evidence type="ECO:0000313" key="6">
    <source>
        <dbReference type="EMBL" id="TMR22308.1"/>
    </source>
</evidence>
<keyword evidence="2 4" id="KW-0238">DNA-binding</keyword>